<evidence type="ECO:0000256" key="1">
    <source>
        <dbReference type="SAM" id="Phobius"/>
    </source>
</evidence>
<dbReference type="EMBL" id="FXUV02000087">
    <property type="protein sequence ID" value="SNB84433.1"/>
    <property type="molecule type" value="Genomic_DNA"/>
</dbReference>
<gene>
    <name evidence="2" type="ORF">KEBURONENSIS_00325</name>
    <name evidence="3" type="ORF">KEBURONENSIS_00633</name>
</gene>
<dbReference type="GeneID" id="83626785"/>
<evidence type="ECO:0008006" key="5">
    <source>
        <dbReference type="Google" id="ProtNLM"/>
    </source>
</evidence>
<keyword evidence="1" id="KW-1133">Transmembrane helix</keyword>
<dbReference type="OrthoDB" id="9181360at2"/>
<feature type="transmembrane region" description="Helical" evidence="1">
    <location>
        <begin position="63"/>
        <end position="81"/>
    </location>
</feature>
<proteinExistence type="predicted"/>
<evidence type="ECO:0000313" key="4">
    <source>
        <dbReference type="Proteomes" id="UP000215450"/>
    </source>
</evidence>
<feature type="transmembrane region" description="Helical" evidence="1">
    <location>
        <begin position="39"/>
        <end position="56"/>
    </location>
</feature>
<dbReference type="RefSeq" id="WP_032137887.1">
    <property type="nucleotide sequence ID" value="NZ_CCNJ01000070.1"/>
</dbReference>
<dbReference type="STRING" id="1522312.GCA_900177895_00255"/>
<organism evidence="2">
    <name type="scientific">Kingella negevensis</name>
    <dbReference type="NCBI Taxonomy" id="1522312"/>
    <lineage>
        <taxon>Bacteria</taxon>
        <taxon>Pseudomonadati</taxon>
        <taxon>Pseudomonadota</taxon>
        <taxon>Betaproteobacteria</taxon>
        <taxon>Neisseriales</taxon>
        <taxon>Neisseriaceae</taxon>
        <taxon>Kingella</taxon>
    </lineage>
</organism>
<dbReference type="Pfam" id="PF09842">
    <property type="entry name" value="DUF2069"/>
    <property type="match status" value="1"/>
</dbReference>
<dbReference type="Proteomes" id="UP000215450">
    <property type="component" value="Unassembled WGS sequence"/>
</dbReference>
<evidence type="ECO:0000313" key="2">
    <source>
        <dbReference type="EMBL" id="SMQ12749.1"/>
    </source>
</evidence>
<protein>
    <recommendedName>
        <fullName evidence="5">DUF2069 domain-containing protein</fullName>
    </recommendedName>
</protein>
<name>A0A238HGS2_9NEIS</name>
<feature type="transmembrane region" description="Helical" evidence="1">
    <location>
        <begin position="87"/>
        <end position="110"/>
    </location>
</feature>
<sequence length="120" mass="13859">MSQNHHLLFFNVARVAWLLLIGLTLLWDAFFNPLHTGRVLLLLKLLPLLLPLRGILSGKIYTYQYCSMLVMMYFIEGVMRLWDVQAVSRVCAAAEVLLSVIFFIGCLKYLQHFKIKKAKS</sequence>
<keyword evidence="4" id="KW-1185">Reference proteome</keyword>
<reference evidence="2" key="1">
    <citation type="submission" date="2017-05" db="EMBL/GenBank/DDBJ databases">
        <authorList>
            <person name="Song R."/>
            <person name="Chenine A.L."/>
            <person name="Ruprecht R.M."/>
        </authorList>
    </citation>
    <scope>NUCLEOTIDE SEQUENCE</scope>
    <source>
        <strain evidence="2">Kingella_eburonensis</strain>
    </source>
</reference>
<dbReference type="AlphaFoldDB" id="A0A238HGS2"/>
<keyword evidence="1" id="KW-0472">Membrane</keyword>
<dbReference type="EMBL" id="FXUV01000030">
    <property type="protein sequence ID" value="SMQ12749.1"/>
    <property type="molecule type" value="Genomic_DNA"/>
</dbReference>
<keyword evidence="1" id="KW-0812">Transmembrane</keyword>
<dbReference type="InterPro" id="IPR018643">
    <property type="entry name" value="DUF2069_membrane"/>
</dbReference>
<accession>A0A238HGS2</accession>
<feature type="transmembrane region" description="Helical" evidence="1">
    <location>
        <begin position="7"/>
        <end position="27"/>
    </location>
</feature>
<reference evidence="3 4" key="2">
    <citation type="submission" date="2017-06" db="EMBL/GenBank/DDBJ databases">
        <authorList>
            <person name="Kim H.J."/>
            <person name="Triplett B.A."/>
        </authorList>
    </citation>
    <scope>NUCLEOTIDE SEQUENCE [LARGE SCALE GENOMIC DNA]</scope>
    <source>
        <strain evidence="3">Kingella_eburonensis</strain>
    </source>
</reference>
<evidence type="ECO:0000313" key="3">
    <source>
        <dbReference type="EMBL" id="SNB84433.1"/>
    </source>
</evidence>